<organism evidence="1 2">
    <name type="scientific">Scophthalmus maximus</name>
    <name type="common">Turbot</name>
    <name type="synonym">Psetta maxima</name>
    <dbReference type="NCBI Taxonomy" id="52904"/>
    <lineage>
        <taxon>Eukaryota</taxon>
        <taxon>Metazoa</taxon>
        <taxon>Chordata</taxon>
        <taxon>Craniata</taxon>
        <taxon>Vertebrata</taxon>
        <taxon>Euteleostomi</taxon>
        <taxon>Actinopterygii</taxon>
        <taxon>Neopterygii</taxon>
        <taxon>Teleostei</taxon>
        <taxon>Neoteleostei</taxon>
        <taxon>Acanthomorphata</taxon>
        <taxon>Carangaria</taxon>
        <taxon>Pleuronectiformes</taxon>
        <taxon>Pleuronectoidei</taxon>
        <taxon>Scophthalmidae</taxon>
        <taxon>Scophthalmus</taxon>
    </lineage>
</organism>
<keyword evidence="2" id="KW-1185">Reference proteome</keyword>
<gene>
    <name evidence="1" type="ORF">SMAX5B_018377</name>
</gene>
<dbReference type="EMBL" id="CP026256">
    <property type="protein sequence ID" value="AWP12934.1"/>
    <property type="molecule type" value="Genomic_DNA"/>
</dbReference>
<evidence type="ECO:0000313" key="1">
    <source>
        <dbReference type="EMBL" id="AWP12934.1"/>
    </source>
</evidence>
<protein>
    <submittedName>
        <fullName evidence="1">Uncharacterized protein</fullName>
    </submittedName>
</protein>
<accession>A0A2U9C8S6</accession>
<dbReference type="AlphaFoldDB" id="A0A2U9C8S6"/>
<sequence>MGLTITEEAPNFTSPGYSDRTHWVSGIGQGVLLSGSLGAGCLARLVDKDPDSGG</sequence>
<name>A0A2U9C8S6_SCOMX</name>
<reference evidence="1 2" key="1">
    <citation type="submission" date="2017-12" db="EMBL/GenBank/DDBJ databases">
        <title>Integrating genomic resources of turbot (Scophthalmus maximus) in depth evaluation of genetic and physical mapping variation across individuals.</title>
        <authorList>
            <person name="Martinez P."/>
        </authorList>
    </citation>
    <scope>NUCLEOTIDE SEQUENCE [LARGE SCALE GENOMIC DNA]</scope>
</reference>
<evidence type="ECO:0000313" key="2">
    <source>
        <dbReference type="Proteomes" id="UP000246464"/>
    </source>
</evidence>
<dbReference type="Proteomes" id="UP000246464">
    <property type="component" value="Chromosome 14"/>
</dbReference>
<proteinExistence type="predicted"/>